<dbReference type="InterPro" id="IPR050311">
    <property type="entry name" value="ORC1/CDC6"/>
</dbReference>
<dbReference type="Proteomes" id="UP001159364">
    <property type="component" value="Linkage Group LG01"/>
</dbReference>
<evidence type="ECO:0000313" key="2">
    <source>
        <dbReference type="EMBL" id="KAJ8774417.1"/>
    </source>
</evidence>
<dbReference type="PANTHER" id="PTHR10763">
    <property type="entry name" value="CELL DIVISION CONTROL PROTEIN 6-RELATED"/>
    <property type="match status" value="1"/>
</dbReference>
<gene>
    <name evidence="2" type="ORF">K2173_016863</name>
</gene>
<evidence type="ECO:0000256" key="1">
    <source>
        <dbReference type="SAM" id="MobiDB-lite"/>
    </source>
</evidence>
<dbReference type="GO" id="GO:0005634">
    <property type="term" value="C:nucleus"/>
    <property type="evidence" value="ECO:0007669"/>
    <property type="project" value="TreeGrafter"/>
</dbReference>
<dbReference type="GO" id="GO:0003688">
    <property type="term" value="F:DNA replication origin binding"/>
    <property type="evidence" value="ECO:0007669"/>
    <property type="project" value="TreeGrafter"/>
</dbReference>
<dbReference type="AlphaFoldDB" id="A0AAV8U523"/>
<dbReference type="GO" id="GO:0033314">
    <property type="term" value="P:mitotic DNA replication checkpoint signaling"/>
    <property type="evidence" value="ECO:0007669"/>
    <property type="project" value="TreeGrafter"/>
</dbReference>
<proteinExistence type="predicted"/>
<sequence>MVIAVNHLKKLTAILSCKENTGQGLKVQRTERKSSSKGHNNLKKRHRLKNTDNITSRVDYISLNHIASLLLAFLLYIACKKLKGSGWEKGETCLLTGTGKAFGLTYLGNLFFMSGCLPPNIVALNCTSLTKTLEIFSKIIGKIEPRNSMNRSISHLQHLQNLYSQELQSSRIANAIDLADRFLPKLQSLNCSPIVITFRAYSADQILTILQERLMRVAAASGDMWKALCVCRSTIEILEGERRDSITSRNSASMIEGSPKKQTTPAFESHEEQENILVGSPIVITFRAYSADQILTILQERLMTDGSVPNTLVIANCEVVQPRVAAAEHISQFNEEACSPFVRKHKTIIHPGELRSLEQNIDTDLVDKEVLIESKKDQLIDLADNLFVPPGTVGTSGRSRRASSLDGDYHQELWGHSSYACGEKDLPHDMIKIVKKRQDFLEIDSYALYSHLHKHNLLLLIHKICEIMTTGKRQQSLLQSEFPTLRYHDGNSNARASWASFFEMLNALDPINKEVYYF</sequence>
<dbReference type="PANTHER" id="PTHR10763:SF26">
    <property type="entry name" value="CELL DIVISION CONTROL PROTEIN 6 HOMOLOG"/>
    <property type="match status" value="1"/>
</dbReference>
<keyword evidence="3" id="KW-1185">Reference proteome</keyword>
<feature type="region of interest" description="Disordered" evidence="1">
    <location>
        <begin position="26"/>
        <end position="48"/>
    </location>
</feature>
<dbReference type="EMBL" id="JAIWQS010000001">
    <property type="protein sequence ID" value="KAJ8774417.1"/>
    <property type="molecule type" value="Genomic_DNA"/>
</dbReference>
<protein>
    <submittedName>
        <fullName evidence="2">Uncharacterized protein</fullName>
    </submittedName>
</protein>
<organism evidence="2 3">
    <name type="scientific">Erythroxylum novogranatense</name>
    <dbReference type="NCBI Taxonomy" id="1862640"/>
    <lineage>
        <taxon>Eukaryota</taxon>
        <taxon>Viridiplantae</taxon>
        <taxon>Streptophyta</taxon>
        <taxon>Embryophyta</taxon>
        <taxon>Tracheophyta</taxon>
        <taxon>Spermatophyta</taxon>
        <taxon>Magnoliopsida</taxon>
        <taxon>eudicotyledons</taxon>
        <taxon>Gunneridae</taxon>
        <taxon>Pentapetalae</taxon>
        <taxon>rosids</taxon>
        <taxon>fabids</taxon>
        <taxon>Malpighiales</taxon>
        <taxon>Erythroxylaceae</taxon>
        <taxon>Erythroxylum</taxon>
    </lineage>
</organism>
<accession>A0AAV8U523</accession>
<evidence type="ECO:0000313" key="3">
    <source>
        <dbReference type="Proteomes" id="UP001159364"/>
    </source>
</evidence>
<comment type="caution">
    <text evidence="2">The sequence shown here is derived from an EMBL/GenBank/DDBJ whole genome shotgun (WGS) entry which is preliminary data.</text>
</comment>
<dbReference type="GO" id="GO:0006270">
    <property type="term" value="P:DNA replication initiation"/>
    <property type="evidence" value="ECO:0007669"/>
    <property type="project" value="TreeGrafter"/>
</dbReference>
<name>A0AAV8U523_9ROSI</name>
<reference evidence="2 3" key="1">
    <citation type="submission" date="2021-09" db="EMBL/GenBank/DDBJ databases">
        <title>Genomic insights and catalytic innovation underlie evolution of tropane alkaloids biosynthesis.</title>
        <authorList>
            <person name="Wang Y.-J."/>
            <person name="Tian T."/>
            <person name="Huang J.-P."/>
            <person name="Huang S.-X."/>
        </authorList>
    </citation>
    <scope>NUCLEOTIDE SEQUENCE [LARGE SCALE GENOMIC DNA]</scope>
    <source>
        <strain evidence="2">KIB-2018</strain>
        <tissue evidence="2">Leaf</tissue>
    </source>
</reference>